<protein>
    <submittedName>
        <fullName evidence="2">Uncharacterized protein</fullName>
    </submittedName>
</protein>
<feature type="compositionally biased region" description="Basic and acidic residues" evidence="1">
    <location>
        <begin position="111"/>
        <end position="146"/>
    </location>
</feature>
<dbReference type="EMBL" id="BOOJ01000039">
    <property type="protein sequence ID" value="GIH94216.1"/>
    <property type="molecule type" value="Genomic_DNA"/>
</dbReference>
<keyword evidence="3" id="KW-1185">Reference proteome</keyword>
<dbReference type="AlphaFoldDB" id="A0A8J3WNT2"/>
<evidence type="ECO:0000256" key="1">
    <source>
        <dbReference type="SAM" id="MobiDB-lite"/>
    </source>
</evidence>
<organism evidence="2 3">
    <name type="scientific">Planobispora siamensis</name>
    <dbReference type="NCBI Taxonomy" id="936338"/>
    <lineage>
        <taxon>Bacteria</taxon>
        <taxon>Bacillati</taxon>
        <taxon>Actinomycetota</taxon>
        <taxon>Actinomycetes</taxon>
        <taxon>Streptosporangiales</taxon>
        <taxon>Streptosporangiaceae</taxon>
        <taxon>Planobispora</taxon>
    </lineage>
</organism>
<comment type="caution">
    <text evidence="2">The sequence shown here is derived from an EMBL/GenBank/DDBJ whole genome shotgun (WGS) entry which is preliminary data.</text>
</comment>
<feature type="compositionally biased region" description="Basic and acidic residues" evidence="1">
    <location>
        <begin position="73"/>
        <end position="89"/>
    </location>
</feature>
<accession>A0A8J3WNT2</accession>
<proteinExistence type="predicted"/>
<sequence length="146" mass="16004">MLTAAVCVPDAGGGPPPAAVGERYPASSLVTSVMRGTVAHPSGRSLRYVRHSYQKGYAGIYIYKGGEMVAKKMEGNEDQRRQAAREARRAGKTPSEVNATKGGSKQRHSRPKSEPHHHEERLSSVHRGKQEGVRKRLDSNAKPEYK</sequence>
<gene>
    <name evidence="2" type="ORF">Psi01_48460</name>
</gene>
<dbReference type="Proteomes" id="UP000619788">
    <property type="component" value="Unassembled WGS sequence"/>
</dbReference>
<reference evidence="2 3" key="1">
    <citation type="submission" date="2021-01" db="EMBL/GenBank/DDBJ databases">
        <title>Whole genome shotgun sequence of Planobispora siamensis NBRC 107568.</title>
        <authorList>
            <person name="Komaki H."/>
            <person name="Tamura T."/>
        </authorList>
    </citation>
    <scope>NUCLEOTIDE SEQUENCE [LARGE SCALE GENOMIC DNA]</scope>
    <source>
        <strain evidence="2 3">NBRC 107568</strain>
    </source>
</reference>
<name>A0A8J3WNT2_9ACTN</name>
<feature type="region of interest" description="Disordered" evidence="1">
    <location>
        <begin position="73"/>
        <end position="146"/>
    </location>
</feature>
<evidence type="ECO:0000313" key="3">
    <source>
        <dbReference type="Proteomes" id="UP000619788"/>
    </source>
</evidence>
<evidence type="ECO:0000313" key="2">
    <source>
        <dbReference type="EMBL" id="GIH94216.1"/>
    </source>
</evidence>